<keyword evidence="4" id="KW-1185">Reference proteome</keyword>
<feature type="transmembrane region" description="Helical" evidence="2">
    <location>
        <begin position="290"/>
        <end position="315"/>
    </location>
</feature>
<keyword evidence="2" id="KW-0472">Membrane</keyword>
<dbReference type="Proteomes" id="UP001586593">
    <property type="component" value="Unassembled WGS sequence"/>
</dbReference>
<organism evidence="3 4">
    <name type="scientific">Phialemonium thermophilum</name>
    <dbReference type="NCBI Taxonomy" id="223376"/>
    <lineage>
        <taxon>Eukaryota</taxon>
        <taxon>Fungi</taxon>
        <taxon>Dikarya</taxon>
        <taxon>Ascomycota</taxon>
        <taxon>Pezizomycotina</taxon>
        <taxon>Sordariomycetes</taxon>
        <taxon>Sordariomycetidae</taxon>
        <taxon>Cephalothecales</taxon>
        <taxon>Cephalothecaceae</taxon>
        <taxon>Phialemonium</taxon>
    </lineage>
</organism>
<evidence type="ECO:0000313" key="3">
    <source>
        <dbReference type="EMBL" id="KAL1874215.1"/>
    </source>
</evidence>
<sequence length="371" mass="36517">MSATALVGQVPTNLGPLTTTFTPPAACTIAVGQSNGGLLGLGLLGSTLRDVARLGQACDAGGPADATTCWPPTTSGVKVPDGALGGWGFYSPGLDCPAGHASACSATGGAGGSSGWPVQFNLQDGETAIGCCPSGYTCTNINGQTCVTVATSTVVPMVTCDAGGAGPVVTETIPDNAASITAMTLLAPMIQLNFQSSDKSASSKASAAAPASTSATDSTLAASSSAAASSAGTSSQTSTSVEASTDSSESAGSSTSEQQVQTSSTGATTAAPTAEKSTGDGQKAGGLPKVAVMGIAIGAGSAALLIAGSSVIICARRRRKAREERELDQMYGLGKLDSRTGLSRADEFPGFSYRVQQRTGDDRFGGVSGNF</sequence>
<feature type="region of interest" description="Disordered" evidence="1">
    <location>
        <begin position="226"/>
        <end position="285"/>
    </location>
</feature>
<keyword evidence="2" id="KW-1133">Transmembrane helix</keyword>
<feature type="compositionally biased region" description="Low complexity" evidence="1">
    <location>
        <begin position="226"/>
        <end position="274"/>
    </location>
</feature>
<evidence type="ECO:0000313" key="4">
    <source>
        <dbReference type="Proteomes" id="UP001586593"/>
    </source>
</evidence>
<reference evidence="3 4" key="1">
    <citation type="journal article" date="2024" name="Commun. Biol.">
        <title>Comparative genomic analysis of thermophilic fungi reveals convergent evolutionary adaptations and gene losses.</title>
        <authorList>
            <person name="Steindorff A.S."/>
            <person name="Aguilar-Pontes M.V."/>
            <person name="Robinson A.J."/>
            <person name="Andreopoulos B."/>
            <person name="LaButti K."/>
            <person name="Kuo A."/>
            <person name="Mondo S."/>
            <person name="Riley R."/>
            <person name="Otillar R."/>
            <person name="Haridas S."/>
            <person name="Lipzen A."/>
            <person name="Grimwood J."/>
            <person name="Schmutz J."/>
            <person name="Clum A."/>
            <person name="Reid I.D."/>
            <person name="Moisan M.C."/>
            <person name="Butler G."/>
            <person name="Nguyen T.T.M."/>
            <person name="Dewar K."/>
            <person name="Conant G."/>
            <person name="Drula E."/>
            <person name="Henrissat B."/>
            <person name="Hansel C."/>
            <person name="Singer S."/>
            <person name="Hutchinson M.I."/>
            <person name="de Vries R.P."/>
            <person name="Natvig D.O."/>
            <person name="Powell A.J."/>
            <person name="Tsang A."/>
            <person name="Grigoriev I.V."/>
        </authorList>
    </citation>
    <scope>NUCLEOTIDE SEQUENCE [LARGE SCALE GENOMIC DNA]</scope>
    <source>
        <strain evidence="3 4">ATCC 24622</strain>
    </source>
</reference>
<dbReference type="EMBL" id="JAZHXJ010000110">
    <property type="protein sequence ID" value="KAL1874215.1"/>
    <property type="molecule type" value="Genomic_DNA"/>
</dbReference>
<evidence type="ECO:0000256" key="2">
    <source>
        <dbReference type="SAM" id="Phobius"/>
    </source>
</evidence>
<proteinExistence type="predicted"/>
<name>A0ABR3XEX6_9PEZI</name>
<comment type="caution">
    <text evidence="3">The sequence shown here is derived from an EMBL/GenBank/DDBJ whole genome shotgun (WGS) entry which is preliminary data.</text>
</comment>
<evidence type="ECO:0000256" key="1">
    <source>
        <dbReference type="SAM" id="MobiDB-lite"/>
    </source>
</evidence>
<accession>A0ABR3XEX6</accession>
<keyword evidence="2" id="KW-0812">Transmembrane</keyword>
<protein>
    <submittedName>
        <fullName evidence="3">Uncharacterized protein</fullName>
    </submittedName>
</protein>
<gene>
    <name evidence="3" type="ORF">VTK73DRAFT_542</name>
</gene>